<feature type="non-terminal residue" evidence="12">
    <location>
        <position position="1"/>
    </location>
</feature>
<dbReference type="PANTHER" id="PTHR14995:SF2">
    <property type="entry name" value="PROTEIN AMNIONLESS"/>
    <property type="match status" value="1"/>
</dbReference>
<evidence type="ECO:0000256" key="7">
    <source>
        <dbReference type="ARBA" id="ARBA00022927"/>
    </source>
</evidence>
<dbReference type="EMBL" id="JAJSOF020000011">
    <property type="protein sequence ID" value="KAJ4444372.1"/>
    <property type="molecule type" value="Genomic_DNA"/>
</dbReference>
<accession>A0ABQ8TCT3</accession>
<protein>
    <recommendedName>
        <fullName evidence="2">Protein amnionless</fullName>
    </recommendedName>
</protein>
<feature type="region of interest" description="Disordered" evidence="10">
    <location>
        <begin position="283"/>
        <end position="303"/>
    </location>
</feature>
<keyword evidence="3" id="KW-0813">Transport</keyword>
<gene>
    <name evidence="12" type="ORF">ANN_06164</name>
</gene>
<dbReference type="Pfam" id="PF14828">
    <property type="entry name" value="Amnionless"/>
    <property type="match status" value="1"/>
</dbReference>
<evidence type="ECO:0000313" key="12">
    <source>
        <dbReference type="EMBL" id="KAJ4444372.1"/>
    </source>
</evidence>
<keyword evidence="6" id="KW-0732">Signal</keyword>
<dbReference type="InterPro" id="IPR026112">
    <property type="entry name" value="AMN"/>
</dbReference>
<evidence type="ECO:0000256" key="1">
    <source>
        <dbReference type="ARBA" id="ARBA00004251"/>
    </source>
</evidence>
<evidence type="ECO:0000256" key="4">
    <source>
        <dbReference type="ARBA" id="ARBA00022475"/>
    </source>
</evidence>
<evidence type="ECO:0000256" key="8">
    <source>
        <dbReference type="ARBA" id="ARBA00022989"/>
    </source>
</evidence>
<feature type="transmembrane region" description="Helical" evidence="11">
    <location>
        <begin position="200"/>
        <end position="221"/>
    </location>
</feature>
<evidence type="ECO:0000256" key="11">
    <source>
        <dbReference type="SAM" id="Phobius"/>
    </source>
</evidence>
<proteinExistence type="predicted"/>
<keyword evidence="4" id="KW-1003">Cell membrane</keyword>
<comment type="caution">
    <text evidence="12">The sequence shown here is derived from an EMBL/GenBank/DDBJ whole genome shotgun (WGS) entry which is preliminary data.</text>
</comment>
<evidence type="ECO:0000256" key="10">
    <source>
        <dbReference type="SAM" id="MobiDB-lite"/>
    </source>
</evidence>
<evidence type="ECO:0000256" key="9">
    <source>
        <dbReference type="ARBA" id="ARBA00023136"/>
    </source>
</evidence>
<sequence>ELSPGQWQEALLSEPGERQFVSGGDAERIDSVVLTGDADCHDKIGCSCAGHSELQDAVCSHTKHRHGECYDSSSMPCVSPVQPLGHCCSICGAYLLLEYSKSDVNLAGLQSLLDSLLSYDKYSKVMGHMGKPALVEDVPRRRLQVVLAEVGDYQGDSVDLANVFADKVRNNEKFGIGDVTLYVAGEAVALSTWGSVLGTIFGTFIGALIVMGLIYLVFVVYQQKGWILQGQSFVFARFENSPSESEEVVETHVEISSGSVKQQDKPGSSRTEVAAFDNPMYGNTKVRKSRLNPDVGRHNTHYR</sequence>
<evidence type="ECO:0000256" key="5">
    <source>
        <dbReference type="ARBA" id="ARBA00022692"/>
    </source>
</evidence>
<evidence type="ECO:0000256" key="3">
    <source>
        <dbReference type="ARBA" id="ARBA00022448"/>
    </source>
</evidence>
<evidence type="ECO:0000313" key="13">
    <source>
        <dbReference type="Proteomes" id="UP001148838"/>
    </source>
</evidence>
<dbReference type="Proteomes" id="UP001148838">
    <property type="component" value="Unassembled WGS sequence"/>
</dbReference>
<reference evidence="12 13" key="1">
    <citation type="journal article" date="2022" name="Allergy">
        <title>Genome assembly and annotation of Periplaneta americana reveal a comprehensive cockroach allergen profile.</title>
        <authorList>
            <person name="Wang L."/>
            <person name="Xiong Q."/>
            <person name="Saelim N."/>
            <person name="Wang L."/>
            <person name="Nong W."/>
            <person name="Wan A.T."/>
            <person name="Shi M."/>
            <person name="Liu X."/>
            <person name="Cao Q."/>
            <person name="Hui J.H.L."/>
            <person name="Sookrung N."/>
            <person name="Leung T.F."/>
            <person name="Tungtrongchitr A."/>
            <person name="Tsui S.K.W."/>
        </authorList>
    </citation>
    <scope>NUCLEOTIDE SEQUENCE [LARGE SCALE GENOMIC DNA]</scope>
    <source>
        <strain evidence="12">PWHHKU_190912</strain>
    </source>
</reference>
<organism evidence="12 13">
    <name type="scientific">Periplaneta americana</name>
    <name type="common">American cockroach</name>
    <name type="synonym">Blatta americana</name>
    <dbReference type="NCBI Taxonomy" id="6978"/>
    <lineage>
        <taxon>Eukaryota</taxon>
        <taxon>Metazoa</taxon>
        <taxon>Ecdysozoa</taxon>
        <taxon>Arthropoda</taxon>
        <taxon>Hexapoda</taxon>
        <taxon>Insecta</taxon>
        <taxon>Pterygota</taxon>
        <taxon>Neoptera</taxon>
        <taxon>Polyneoptera</taxon>
        <taxon>Dictyoptera</taxon>
        <taxon>Blattodea</taxon>
        <taxon>Blattoidea</taxon>
        <taxon>Blattidae</taxon>
        <taxon>Blattinae</taxon>
        <taxon>Periplaneta</taxon>
    </lineage>
</organism>
<evidence type="ECO:0000256" key="6">
    <source>
        <dbReference type="ARBA" id="ARBA00022729"/>
    </source>
</evidence>
<keyword evidence="8 11" id="KW-1133">Transmembrane helix</keyword>
<keyword evidence="9 11" id="KW-0472">Membrane</keyword>
<name>A0ABQ8TCT3_PERAM</name>
<dbReference type="PANTHER" id="PTHR14995">
    <property type="entry name" value="AMNIONLESS"/>
    <property type="match status" value="1"/>
</dbReference>
<evidence type="ECO:0000256" key="2">
    <source>
        <dbReference type="ARBA" id="ARBA00021200"/>
    </source>
</evidence>
<keyword evidence="5 11" id="KW-0812">Transmembrane</keyword>
<keyword evidence="13" id="KW-1185">Reference proteome</keyword>
<comment type="subcellular location">
    <subcellularLocation>
        <location evidence="1">Cell membrane</location>
        <topology evidence="1">Single-pass type I membrane protein</topology>
    </subcellularLocation>
</comment>
<keyword evidence="7" id="KW-0653">Protein transport</keyword>